<dbReference type="Proteomes" id="UP000811844">
    <property type="component" value="Unassembled WGS sequence"/>
</dbReference>
<organism evidence="1 2">
    <name type="scientific">Shewanella intestini</name>
    <dbReference type="NCBI Taxonomy" id="2017544"/>
    <lineage>
        <taxon>Bacteria</taxon>
        <taxon>Pseudomonadati</taxon>
        <taxon>Pseudomonadota</taxon>
        <taxon>Gammaproteobacteria</taxon>
        <taxon>Alteromonadales</taxon>
        <taxon>Shewanellaceae</taxon>
        <taxon>Shewanella</taxon>
    </lineage>
</organism>
<accession>A0ABS5I3G3</accession>
<sequence>MFWETLASSKAQYLGIIESLANQGAQAVILGCTEIGMLVNQADTQVERLDTTYIYA</sequence>
<dbReference type="InterPro" id="IPR015942">
    <property type="entry name" value="Asp/Glu/hydantoin_racemase"/>
</dbReference>
<name>A0ABS5I3G3_9GAMM</name>
<keyword evidence="2" id="KW-1185">Reference proteome</keyword>
<evidence type="ECO:0000313" key="1">
    <source>
        <dbReference type="EMBL" id="MBR9728565.1"/>
    </source>
</evidence>
<evidence type="ECO:0008006" key="3">
    <source>
        <dbReference type="Google" id="ProtNLM"/>
    </source>
</evidence>
<protein>
    <recommendedName>
        <fullName evidence="3">Aspartate racemase</fullName>
    </recommendedName>
</protein>
<dbReference type="Pfam" id="PF01177">
    <property type="entry name" value="Asp_Glu_race"/>
    <property type="match status" value="1"/>
</dbReference>
<comment type="caution">
    <text evidence="1">The sequence shown here is derived from an EMBL/GenBank/DDBJ whole genome shotgun (WGS) entry which is preliminary data.</text>
</comment>
<evidence type="ECO:0000313" key="2">
    <source>
        <dbReference type="Proteomes" id="UP000811844"/>
    </source>
</evidence>
<gene>
    <name evidence="1" type="ORF">G3R48_11315</name>
</gene>
<dbReference type="EMBL" id="JAAIKR010000010">
    <property type="protein sequence ID" value="MBR9728565.1"/>
    <property type="molecule type" value="Genomic_DNA"/>
</dbReference>
<dbReference type="Gene3D" id="3.40.50.1860">
    <property type="match status" value="1"/>
</dbReference>
<reference evidence="1 2" key="1">
    <citation type="submission" date="2020-02" db="EMBL/GenBank/DDBJ databases">
        <title>Shewanella WXL01 sp. nov., a marine bacterium isolated from green algae in Luhuitou Fringing Reef (Northern South China Sea).</title>
        <authorList>
            <person name="Wang X."/>
        </authorList>
    </citation>
    <scope>NUCLEOTIDE SEQUENCE [LARGE SCALE GENOMIC DNA]</scope>
    <source>
        <strain evidence="1 2">MCCC 1A01895</strain>
    </source>
</reference>
<dbReference type="SUPFAM" id="SSF53681">
    <property type="entry name" value="Aspartate/glutamate racemase"/>
    <property type="match status" value="1"/>
</dbReference>
<proteinExistence type="predicted"/>
<dbReference type="InterPro" id="IPR001920">
    <property type="entry name" value="Asp/Glu_race"/>
</dbReference>
<dbReference type="RefSeq" id="WP_153664165.1">
    <property type="nucleotide sequence ID" value="NZ_JAAIKR010000010.1"/>
</dbReference>